<gene>
    <name evidence="18" type="ORF">QTP70_032479</name>
</gene>
<keyword evidence="9" id="KW-0378">Hydrolase</keyword>
<dbReference type="CDD" id="cd18718">
    <property type="entry name" value="PIN_PRORP"/>
    <property type="match status" value="1"/>
</dbReference>
<evidence type="ECO:0000256" key="5">
    <source>
        <dbReference type="ARBA" id="ARBA00012179"/>
    </source>
</evidence>
<feature type="region of interest" description="Disordered" evidence="16">
    <location>
        <begin position="37"/>
        <end position="63"/>
    </location>
</feature>
<evidence type="ECO:0000256" key="2">
    <source>
        <dbReference type="ARBA" id="ARBA00001946"/>
    </source>
</evidence>
<keyword evidence="13" id="KW-0496">Mitochondrion</keyword>
<evidence type="ECO:0000256" key="8">
    <source>
        <dbReference type="ARBA" id="ARBA00022723"/>
    </source>
</evidence>
<evidence type="ECO:0000256" key="13">
    <source>
        <dbReference type="ARBA" id="ARBA00023128"/>
    </source>
</evidence>
<evidence type="ECO:0000256" key="1">
    <source>
        <dbReference type="ARBA" id="ARBA00000928"/>
    </source>
</evidence>
<comment type="subcellular location">
    <subcellularLocation>
        <location evidence="3">Mitochondrion</location>
    </subcellularLocation>
</comment>
<keyword evidence="19" id="KW-1185">Reference proteome</keyword>
<dbReference type="PANTHER" id="PTHR13547">
    <property type="match status" value="1"/>
</dbReference>
<evidence type="ECO:0000313" key="18">
    <source>
        <dbReference type="EMBL" id="KAK3538147.1"/>
    </source>
</evidence>
<dbReference type="GO" id="GO:0046872">
    <property type="term" value="F:metal ion binding"/>
    <property type="evidence" value="ECO:0007669"/>
    <property type="project" value="UniProtKB-KW"/>
</dbReference>
<keyword evidence="10" id="KW-0862">Zinc</keyword>
<evidence type="ECO:0000256" key="12">
    <source>
        <dbReference type="ARBA" id="ARBA00022946"/>
    </source>
</evidence>
<evidence type="ECO:0000256" key="6">
    <source>
        <dbReference type="ARBA" id="ARBA00022694"/>
    </source>
</evidence>
<dbReference type="GO" id="GO:0030678">
    <property type="term" value="C:mitochondrial ribonuclease P complex"/>
    <property type="evidence" value="ECO:0007669"/>
    <property type="project" value="TreeGrafter"/>
</dbReference>
<reference evidence="18" key="1">
    <citation type="submission" date="2023-06" db="EMBL/GenBank/DDBJ databases">
        <title>Male Hemibagrus guttatus genome.</title>
        <authorList>
            <person name="Bian C."/>
        </authorList>
    </citation>
    <scope>NUCLEOTIDE SEQUENCE</scope>
    <source>
        <strain evidence="18">Male_cb2023</strain>
        <tissue evidence="18">Muscle</tissue>
    </source>
</reference>
<dbReference type="GO" id="GO:0004526">
    <property type="term" value="F:ribonuclease P activity"/>
    <property type="evidence" value="ECO:0007669"/>
    <property type="project" value="UniProtKB-EC"/>
</dbReference>
<organism evidence="18 19">
    <name type="scientific">Hemibagrus guttatus</name>
    <dbReference type="NCBI Taxonomy" id="175788"/>
    <lineage>
        <taxon>Eukaryota</taxon>
        <taxon>Metazoa</taxon>
        <taxon>Chordata</taxon>
        <taxon>Craniata</taxon>
        <taxon>Vertebrata</taxon>
        <taxon>Euteleostomi</taxon>
        <taxon>Actinopterygii</taxon>
        <taxon>Neopterygii</taxon>
        <taxon>Teleostei</taxon>
        <taxon>Ostariophysi</taxon>
        <taxon>Siluriformes</taxon>
        <taxon>Bagridae</taxon>
        <taxon>Hemibagrus</taxon>
    </lineage>
</organism>
<dbReference type="EC" id="3.1.26.5" evidence="5"/>
<comment type="cofactor">
    <cofactor evidence="2">
        <name>Mg(2+)</name>
        <dbReference type="ChEBI" id="CHEBI:18420"/>
    </cofactor>
</comment>
<keyword evidence="12" id="KW-0809">Transit peptide</keyword>
<evidence type="ECO:0000256" key="14">
    <source>
        <dbReference type="ARBA" id="ARBA00044536"/>
    </source>
</evidence>
<protein>
    <recommendedName>
        <fullName evidence="14">Mitochondrial ribonuclease P catalytic subunit</fullName>
        <ecNumber evidence="5">3.1.26.5</ecNumber>
    </recommendedName>
    <alternativeName>
        <fullName evidence="15">Mitochondrial ribonuclease P protein 3</fullName>
    </alternativeName>
</protein>
<evidence type="ECO:0000256" key="4">
    <source>
        <dbReference type="ARBA" id="ARBA00007626"/>
    </source>
</evidence>
<keyword evidence="8" id="KW-0479">Metal-binding</keyword>
<dbReference type="EMBL" id="JAUCMX010000008">
    <property type="protein sequence ID" value="KAK3538147.1"/>
    <property type="molecule type" value="Genomic_DNA"/>
</dbReference>
<evidence type="ECO:0000259" key="17">
    <source>
        <dbReference type="Pfam" id="PF16953"/>
    </source>
</evidence>
<comment type="similarity">
    <text evidence="4">Belongs to the PPR family. P subfamily.</text>
</comment>
<evidence type="ECO:0000256" key="16">
    <source>
        <dbReference type="SAM" id="MobiDB-lite"/>
    </source>
</evidence>
<sequence length="640" mass="73017">MGSFIITNSRTCLKHLCPLLRRPLYYQRAPLKNNQLSDHPYCTRGGRRPSEFHGTKQTDFSQRERHSFPKSVFSAGNARRTAEILKRKSRADQDQVSMGSLTGRAACISEIPAQALSVSEWRDLKSSLSRPERFELRMMEGMLAAEADISVAKSLLNYVAAENGTLPYALLLRYLTLCVSGGHHSEVSDVYDIMKSCFKTLDTGAYSLFVKGLSQTERWTEALTILEDIKKLITPSSRNYGDAVSGAVLHGDRKMAWRLYSELMDQGLMPTQETWRCLFESGVSQSAHKDELLAILTYMRENQIYPEGKLVRSIKAWFESLPGETWRGTYTSVDPRGVCRSCGTELESIQLTEEEYAQLKHRVMEDVIEGQDVFNKTTPEVHFTPLLFMSQSKHTHCTHTPAQYTWGSQPAGGDVPSTLHSGGCLRFLRSSEAFLRASYSELWDFFPQELESFKSFVKKRPAFDVIIDGLNVANMAPKCVKSETLLAVVSELQGLNVLVLGRKHMQQPSRNWNRHDLNQIQQKAHCFFTENISEDDPFLLYAALHSGNHCNFVSRDLMRDHKACLPDSATRRLFFKWQRGHQLVLSHFIPGKRIRFQRTLRYDTIVQSQGKTWHIPYDETGGVRSTHEVPQRWLCLRNDV</sequence>
<dbReference type="Pfam" id="PF16953">
    <property type="entry name" value="PRORP"/>
    <property type="match status" value="2"/>
</dbReference>
<dbReference type="GO" id="GO:0097745">
    <property type="term" value="P:mitochondrial tRNA 5'-end processing"/>
    <property type="evidence" value="ECO:0007669"/>
    <property type="project" value="TreeGrafter"/>
</dbReference>
<dbReference type="FunFam" id="1.25.40.10:FF:001403">
    <property type="entry name" value="Mitochondrial ribonuclease P protein 3-like Protein"/>
    <property type="match status" value="1"/>
</dbReference>
<feature type="domain" description="PRORP" evidence="17">
    <location>
        <begin position="334"/>
        <end position="380"/>
    </location>
</feature>
<evidence type="ECO:0000256" key="7">
    <source>
        <dbReference type="ARBA" id="ARBA00022722"/>
    </source>
</evidence>
<dbReference type="Gene3D" id="3.40.50.11980">
    <property type="match status" value="1"/>
</dbReference>
<dbReference type="InterPro" id="IPR011990">
    <property type="entry name" value="TPR-like_helical_dom_sf"/>
</dbReference>
<evidence type="ECO:0000256" key="11">
    <source>
        <dbReference type="ARBA" id="ARBA00022842"/>
    </source>
</evidence>
<name>A0AAE0R020_9TELE</name>
<keyword evidence="7" id="KW-0540">Nuclease</keyword>
<evidence type="ECO:0000313" key="19">
    <source>
        <dbReference type="Proteomes" id="UP001274896"/>
    </source>
</evidence>
<accession>A0AAE0R020</accession>
<keyword evidence="6" id="KW-0819">tRNA processing</keyword>
<proteinExistence type="inferred from homology"/>
<evidence type="ECO:0000256" key="9">
    <source>
        <dbReference type="ARBA" id="ARBA00022801"/>
    </source>
</evidence>
<dbReference type="AlphaFoldDB" id="A0AAE0R020"/>
<dbReference type="InterPro" id="IPR033495">
    <property type="entry name" value="MRPP3_PIN_dom"/>
</dbReference>
<evidence type="ECO:0000256" key="3">
    <source>
        <dbReference type="ARBA" id="ARBA00004173"/>
    </source>
</evidence>
<dbReference type="InterPro" id="IPR031595">
    <property type="entry name" value="PRORP_C"/>
</dbReference>
<evidence type="ECO:0000256" key="10">
    <source>
        <dbReference type="ARBA" id="ARBA00022833"/>
    </source>
</evidence>
<comment type="caution">
    <text evidence="18">The sequence shown here is derived from an EMBL/GenBank/DDBJ whole genome shotgun (WGS) entry which is preliminary data.</text>
</comment>
<comment type="catalytic activity">
    <reaction evidence="1">
        <text>Endonucleolytic cleavage of RNA, removing 5'-extranucleotides from tRNA precursor.</text>
        <dbReference type="EC" id="3.1.26.5"/>
    </reaction>
</comment>
<dbReference type="Gene3D" id="1.25.40.10">
    <property type="entry name" value="Tetratricopeptide repeat domain"/>
    <property type="match status" value="1"/>
</dbReference>
<keyword evidence="11" id="KW-0460">Magnesium</keyword>
<dbReference type="Proteomes" id="UP001274896">
    <property type="component" value="Unassembled WGS sequence"/>
</dbReference>
<evidence type="ECO:0000256" key="15">
    <source>
        <dbReference type="ARBA" id="ARBA00044559"/>
    </source>
</evidence>
<dbReference type="GO" id="GO:0001682">
    <property type="term" value="P:tRNA 5'-leader removal"/>
    <property type="evidence" value="ECO:0007669"/>
    <property type="project" value="TreeGrafter"/>
</dbReference>
<feature type="domain" description="PRORP" evidence="17">
    <location>
        <begin position="447"/>
        <end position="635"/>
    </location>
</feature>
<dbReference type="PANTHER" id="PTHR13547:SF1">
    <property type="entry name" value="MITOCHONDRIAL RIBONUCLEASE P CATALYTIC SUBUNIT"/>
    <property type="match status" value="1"/>
</dbReference>
<feature type="compositionally biased region" description="Basic and acidic residues" evidence="16">
    <location>
        <begin position="48"/>
        <end position="63"/>
    </location>
</feature>